<dbReference type="Proteomes" id="UP000887560">
    <property type="component" value="Unplaced"/>
</dbReference>
<evidence type="ECO:0000256" key="9">
    <source>
        <dbReference type="ARBA" id="ARBA00023065"/>
    </source>
</evidence>
<evidence type="ECO:0000256" key="12">
    <source>
        <dbReference type="RuleBase" id="RU010713"/>
    </source>
</evidence>
<keyword evidence="7" id="KW-0965">Cell junction</keyword>
<organism evidence="13 14">
    <name type="scientific">Meloidogyne floridensis</name>
    <dbReference type="NCBI Taxonomy" id="298350"/>
    <lineage>
        <taxon>Eukaryota</taxon>
        <taxon>Metazoa</taxon>
        <taxon>Ecdysozoa</taxon>
        <taxon>Nematoda</taxon>
        <taxon>Chromadorea</taxon>
        <taxon>Rhabditida</taxon>
        <taxon>Tylenchina</taxon>
        <taxon>Tylenchomorpha</taxon>
        <taxon>Tylenchoidea</taxon>
        <taxon>Meloidogynidae</taxon>
        <taxon>Meloidogyninae</taxon>
        <taxon>Meloidogyne</taxon>
    </lineage>
</organism>
<comment type="caution">
    <text evidence="12">Lacks conserved residue(s) required for the propagation of feature annotation.</text>
</comment>
<dbReference type="PANTHER" id="PTHR11893:SF10">
    <property type="entry name" value="INNEXIN-6"/>
    <property type="match status" value="1"/>
</dbReference>
<keyword evidence="8 12" id="KW-1133">Transmembrane helix</keyword>
<dbReference type="PROSITE" id="PS51013">
    <property type="entry name" value="PANNEXIN"/>
    <property type="match status" value="1"/>
</dbReference>
<feature type="transmembrane region" description="Helical" evidence="12">
    <location>
        <begin position="107"/>
        <end position="126"/>
    </location>
</feature>
<sequence>MSSQLGAINSINNLIGKLFTQPKGDFAGRLNSRVTVTILGISAGLLLTTHFWGDPITCWIPAEFPKVWAEFVDQYCFVHGTYWAHLVEPLDYDKETRQRVFIDYYQWVPYVLAAHALFFYIPRFLWRKMAQFSGYDLASSVQYVDHLWNQIRSSNFQSRVDSFERQAAPYLWDGIRLSRRRSRGQLVLYYVIYTLIQATNSTIMFMWLNALVGSPMYSWRGPSILVDLLNGLDWQETGHFPRITHCDFTKRKPASVQVETVMSLCFPSASRLRLQAFLTLHSGAAFNLERFVRTLGPDGVFILHQISLNIGELPASYLTLAMYNLMDSGENESRHLLAGEKTPQKHPLKYSQPNNKLKMEEDFDCCSNSSCSAYRNDLNEKIKSLESMLANINTHKPKPTVYVKSWNKMNRFSENQNCCGQNCKETTGHCREGNGAVWICYDGSLIKYSHSTKNMESDNLIMVLAEKEWMRADNPSEVPEDAYVCRFFEVLALPDPVKETDFNWFNWELEIGLYKNDQWKTILLNDVEDIFPHILLKRCDARINFGTDDAWPFVYDIKNHVAGD</sequence>
<evidence type="ECO:0000256" key="3">
    <source>
        <dbReference type="ARBA" id="ARBA00022448"/>
    </source>
</evidence>
<keyword evidence="4" id="KW-1003">Cell membrane</keyword>
<dbReference type="GO" id="GO:0005243">
    <property type="term" value="F:gap junction channel activity"/>
    <property type="evidence" value="ECO:0007669"/>
    <property type="project" value="TreeGrafter"/>
</dbReference>
<keyword evidence="5 12" id="KW-0812">Transmembrane</keyword>
<keyword evidence="3 12" id="KW-0813">Transport</keyword>
<evidence type="ECO:0000256" key="10">
    <source>
        <dbReference type="ARBA" id="ARBA00023136"/>
    </source>
</evidence>
<evidence type="ECO:0000256" key="5">
    <source>
        <dbReference type="ARBA" id="ARBA00022692"/>
    </source>
</evidence>
<reference evidence="14" key="1">
    <citation type="submission" date="2022-11" db="UniProtKB">
        <authorList>
            <consortium name="WormBaseParasite"/>
        </authorList>
    </citation>
    <scope>IDENTIFICATION</scope>
</reference>
<evidence type="ECO:0000256" key="8">
    <source>
        <dbReference type="ARBA" id="ARBA00022989"/>
    </source>
</evidence>
<evidence type="ECO:0000256" key="1">
    <source>
        <dbReference type="ARBA" id="ARBA00004610"/>
    </source>
</evidence>
<dbReference type="InterPro" id="IPR000990">
    <property type="entry name" value="Innexin"/>
</dbReference>
<protein>
    <recommendedName>
        <fullName evidence="12">Innexin</fullName>
    </recommendedName>
</protein>
<evidence type="ECO:0000256" key="6">
    <source>
        <dbReference type="ARBA" id="ARBA00022868"/>
    </source>
</evidence>
<accession>A0A915P3C7</accession>
<comment type="similarity">
    <text evidence="12">Belongs to the pannexin family.</text>
</comment>
<gene>
    <name evidence="12" type="primary">inx</name>
</gene>
<keyword evidence="9 12" id="KW-0406">Ion transport</keyword>
<dbReference type="GO" id="GO:0034220">
    <property type="term" value="P:monoatomic ion transmembrane transport"/>
    <property type="evidence" value="ECO:0007669"/>
    <property type="project" value="UniProtKB-KW"/>
</dbReference>
<dbReference type="WBParaSite" id="scf7180000423576.g11327">
    <property type="protein sequence ID" value="scf7180000423576.g11327"/>
    <property type="gene ID" value="scf7180000423576.g11327"/>
</dbReference>
<keyword evidence="6" id="KW-0303">Gap junction</keyword>
<feature type="transmembrane region" description="Helical" evidence="12">
    <location>
        <begin position="186"/>
        <end position="208"/>
    </location>
</feature>
<keyword evidence="13" id="KW-1185">Reference proteome</keyword>
<name>A0A915P3C7_9BILA</name>
<evidence type="ECO:0000256" key="2">
    <source>
        <dbReference type="ARBA" id="ARBA00004651"/>
    </source>
</evidence>
<dbReference type="PANTHER" id="PTHR11893">
    <property type="entry name" value="INNEXIN"/>
    <property type="match status" value="1"/>
</dbReference>
<proteinExistence type="inferred from homology"/>
<dbReference type="GO" id="GO:0005921">
    <property type="term" value="C:gap junction"/>
    <property type="evidence" value="ECO:0007669"/>
    <property type="project" value="UniProtKB-SubCell"/>
</dbReference>
<comment type="subcellular location">
    <subcellularLocation>
        <location evidence="1">Cell junction</location>
        <location evidence="1">Gap junction</location>
    </subcellularLocation>
    <subcellularLocation>
        <location evidence="2 12">Cell membrane</location>
        <topology evidence="2 12">Multi-pass membrane protein</topology>
    </subcellularLocation>
</comment>
<comment type="function">
    <text evidence="12">Structural component of the gap junctions.</text>
</comment>
<keyword evidence="10 12" id="KW-0472">Membrane</keyword>
<evidence type="ECO:0000313" key="13">
    <source>
        <dbReference type="Proteomes" id="UP000887560"/>
    </source>
</evidence>
<dbReference type="Pfam" id="PF00876">
    <property type="entry name" value="Innexin"/>
    <property type="match status" value="1"/>
</dbReference>
<dbReference type="PRINTS" id="PR01262">
    <property type="entry name" value="INNEXIN"/>
</dbReference>
<keyword evidence="11 12" id="KW-0407">Ion channel</keyword>
<feature type="transmembrane region" description="Helical" evidence="12">
    <location>
        <begin position="34"/>
        <end position="53"/>
    </location>
</feature>
<dbReference type="AlphaFoldDB" id="A0A915P3C7"/>
<evidence type="ECO:0000256" key="4">
    <source>
        <dbReference type="ARBA" id="ARBA00022475"/>
    </source>
</evidence>
<evidence type="ECO:0000313" key="14">
    <source>
        <dbReference type="WBParaSite" id="scf7180000423576.g11327"/>
    </source>
</evidence>
<evidence type="ECO:0000256" key="7">
    <source>
        <dbReference type="ARBA" id="ARBA00022949"/>
    </source>
</evidence>
<dbReference type="GO" id="GO:0005886">
    <property type="term" value="C:plasma membrane"/>
    <property type="evidence" value="ECO:0007669"/>
    <property type="project" value="UniProtKB-SubCell"/>
</dbReference>
<evidence type="ECO:0000256" key="11">
    <source>
        <dbReference type="ARBA" id="ARBA00023303"/>
    </source>
</evidence>